<name>A0A9N7UVC4_PLEPL</name>
<dbReference type="AlphaFoldDB" id="A0A9N7UVC4"/>
<evidence type="ECO:0000256" key="4">
    <source>
        <dbReference type="ARBA" id="ARBA00022794"/>
    </source>
</evidence>
<evidence type="ECO:0000259" key="8">
    <source>
        <dbReference type="Pfam" id="PF07773"/>
    </source>
</evidence>
<evidence type="ECO:0000256" key="2">
    <source>
        <dbReference type="ARBA" id="ARBA00011495"/>
    </source>
</evidence>
<feature type="domain" description="Tectonic-1-3" evidence="8">
    <location>
        <begin position="209"/>
        <end position="362"/>
    </location>
</feature>
<sequence length="605" mass="64715">MSRWGRSLLVAVCVWVANAATDSGVSSSTGPTDGGAVTAATPAPGGTWDPTGVWTSGVTEAGSTQVTEAVSPEVTEAWSTEAAAGSTESPPAATVQPNEAPQACLCDLTPYFCDIGCCCDSVDCGVANLSTVFTGCPQKATSGVCIEKWLMFRANVDSSLVTETDSLFCVRSEDKAAKSFQALPPYPALGASYHFSPPGPTGSSHSRPFYRVDDVILTSFSNSSVRGLLRQPAPGAAASFCINRNPAKFLRSSSLSCTRMLTPQSCTSDPYLNARSYFSDLSLIKIPIVETTQVSDFLIPVTPLSEWPAPVQLNNSCFNVVKKVEFVVGYTGRGELTSATVNIVLADVDPNQLLLQTHSVQFQLVTSSPTPGGQTPADGLRVGSPVIGRFDGTMKSLTTLRSQGGECSIDPSGRAPVLFPYNIITGCTFSSPARDCSELRAQIYGILQGLATPDEIAMNSGSQLSWTRVITQECPVDPQETCESGCLLPNSLSIQVLWARQGLLHLPQNYILGAKYIFKCRKFKCPVSSPLVLTTDVTFADTTLFPSRPRGSPQPSWKFPFGFFTRGTAELDGHVVINRSDTEQVTWSLVLFTVMLLTGLEFFTR</sequence>
<keyword evidence="5" id="KW-0325">Glycoprotein</keyword>
<reference evidence="10" key="1">
    <citation type="submission" date="2020-03" db="EMBL/GenBank/DDBJ databases">
        <authorList>
            <person name="Weist P."/>
        </authorList>
    </citation>
    <scope>NUCLEOTIDE SEQUENCE</scope>
</reference>
<evidence type="ECO:0000256" key="3">
    <source>
        <dbReference type="ARBA" id="ARBA00022729"/>
    </source>
</evidence>
<proteinExistence type="inferred from homology"/>
<evidence type="ECO:0000256" key="6">
    <source>
        <dbReference type="SAM" id="MobiDB-lite"/>
    </source>
</evidence>
<comment type="subunit">
    <text evidence="2">Part of the tectonic-like complex (also named B9 complex).</text>
</comment>
<evidence type="ECO:0000256" key="1">
    <source>
        <dbReference type="ARBA" id="ARBA00007633"/>
    </source>
</evidence>
<dbReference type="Proteomes" id="UP001153269">
    <property type="component" value="Unassembled WGS sequence"/>
</dbReference>
<dbReference type="GO" id="GO:0060271">
    <property type="term" value="P:cilium assembly"/>
    <property type="evidence" value="ECO:0007669"/>
    <property type="project" value="TreeGrafter"/>
</dbReference>
<evidence type="ECO:0000313" key="10">
    <source>
        <dbReference type="EMBL" id="CAB1440073.1"/>
    </source>
</evidence>
<evidence type="ECO:0000313" key="11">
    <source>
        <dbReference type="Proteomes" id="UP001153269"/>
    </source>
</evidence>
<dbReference type="EMBL" id="CADEAL010002391">
    <property type="protein sequence ID" value="CAB1440073.1"/>
    <property type="molecule type" value="Genomic_DNA"/>
</dbReference>
<dbReference type="PANTHER" id="PTHR14611">
    <property type="entry name" value="TECTONIC FAMILY MEMBER"/>
    <property type="match status" value="1"/>
</dbReference>
<gene>
    <name evidence="10" type="ORF">PLEPLA_LOCUS27839</name>
</gene>
<feature type="region of interest" description="Disordered" evidence="6">
    <location>
        <begin position="62"/>
        <end position="94"/>
    </location>
</feature>
<feature type="signal peptide" evidence="7">
    <location>
        <begin position="1"/>
        <end position="19"/>
    </location>
</feature>
<keyword evidence="11" id="KW-1185">Reference proteome</keyword>
<feature type="region of interest" description="Disordered" evidence="6">
    <location>
        <begin position="23"/>
        <end position="50"/>
    </location>
</feature>
<feature type="chain" id="PRO_5040398711" description="Tectonic-3" evidence="7">
    <location>
        <begin position="20"/>
        <end position="605"/>
    </location>
</feature>
<dbReference type="Pfam" id="PF07773">
    <property type="entry name" value="TCTN_DUF1619"/>
    <property type="match status" value="2"/>
</dbReference>
<comment type="caution">
    <text evidence="10">The sequence shown here is derived from an EMBL/GenBank/DDBJ whole genome shotgun (WGS) entry which is preliminary data.</text>
</comment>
<evidence type="ECO:0000259" key="9">
    <source>
        <dbReference type="Pfam" id="PF25752"/>
    </source>
</evidence>
<dbReference type="PANTHER" id="PTHR14611:SF4">
    <property type="entry name" value="TECTONIC-3"/>
    <property type="match status" value="1"/>
</dbReference>
<comment type="similarity">
    <text evidence="1">Belongs to the tectonic family.</text>
</comment>
<evidence type="ECO:0008006" key="12">
    <source>
        <dbReference type="Google" id="ProtNLM"/>
    </source>
</evidence>
<keyword evidence="4" id="KW-0970">Cilium biogenesis/degradation</keyword>
<feature type="domain" description="Tectonic-1-3" evidence="8">
    <location>
        <begin position="381"/>
        <end position="541"/>
    </location>
</feature>
<feature type="domain" description="Tectonic-1-3 N-terminal" evidence="9">
    <location>
        <begin position="100"/>
        <end position="181"/>
    </location>
</feature>
<accession>A0A9N7UVC4</accession>
<evidence type="ECO:0000256" key="5">
    <source>
        <dbReference type="ARBA" id="ARBA00023180"/>
    </source>
</evidence>
<organism evidence="10 11">
    <name type="scientific">Pleuronectes platessa</name>
    <name type="common">European plaice</name>
    <dbReference type="NCBI Taxonomy" id="8262"/>
    <lineage>
        <taxon>Eukaryota</taxon>
        <taxon>Metazoa</taxon>
        <taxon>Chordata</taxon>
        <taxon>Craniata</taxon>
        <taxon>Vertebrata</taxon>
        <taxon>Euteleostomi</taxon>
        <taxon>Actinopterygii</taxon>
        <taxon>Neopterygii</taxon>
        <taxon>Teleostei</taxon>
        <taxon>Neoteleostei</taxon>
        <taxon>Acanthomorphata</taxon>
        <taxon>Carangaria</taxon>
        <taxon>Pleuronectiformes</taxon>
        <taxon>Pleuronectoidei</taxon>
        <taxon>Pleuronectidae</taxon>
        <taxon>Pleuronectes</taxon>
    </lineage>
</organism>
<keyword evidence="3 7" id="KW-0732">Signal</keyword>
<feature type="compositionally biased region" description="Low complexity" evidence="6">
    <location>
        <begin position="29"/>
        <end position="50"/>
    </location>
</feature>
<protein>
    <recommendedName>
        <fullName evidence="12">Tectonic-3</fullName>
    </recommendedName>
</protein>
<dbReference type="InterPro" id="IPR057724">
    <property type="entry name" value="TCTN1-3_N"/>
</dbReference>
<dbReference type="GO" id="GO:0007224">
    <property type="term" value="P:smoothened signaling pathway"/>
    <property type="evidence" value="ECO:0007669"/>
    <property type="project" value="TreeGrafter"/>
</dbReference>
<dbReference type="Pfam" id="PF25752">
    <property type="entry name" value="DUF1619_N"/>
    <property type="match status" value="1"/>
</dbReference>
<dbReference type="InterPro" id="IPR011677">
    <property type="entry name" value="TCTN1-3_dom"/>
</dbReference>
<evidence type="ECO:0000256" key="7">
    <source>
        <dbReference type="SAM" id="SignalP"/>
    </source>
</evidence>
<dbReference type="InterPro" id="IPR040354">
    <property type="entry name" value="TCTN1-3"/>
</dbReference>